<dbReference type="Proteomes" id="UP001043456">
    <property type="component" value="Unassembled WGS sequence"/>
</dbReference>
<keyword evidence="3" id="KW-1185">Reference proteome</keyword>
<evidence type="ECO:0000313" key="3">
    <source>
        <dbReference type="Proteomes" id="UP001043456"/>
    </source>
</evidence>
<proteinExistence type="predicted"/>
<evidence type="ECO:0000256" key="1">
    <source>
        <dbReference type="SAM" id="Phobius"/>
    </source>
</evidence>
<gene>
    <name evidence="2" type="ORF">Asppvi_005299</name>
</gene>
<name>A0A9P3ESG9_9EURO</name>
<protein>
    <submittedName>
        <fullName evidence="2">Uncharacterized protein</fullName>
    </submittedName>
</protein>
<keyword evidence="1" id="KW-0472">Membrane</keyword>
<feature type="transmembrane region" description="Helical" evidence="1">
    <location>
        <begin position="12"/>
        <end position="32"/>
    </location>
</feature>
<dbReference type="GeneID" id="67003911"/>
<keyword evidence="1" id="KW-1133">Transmembrane helix</keyword>
<keyword evidence="1" id="KW-0812">Transmembrane</keyword>
<dbReference type="RefSeq" id="XP_043157158.1">
    <property type="nucleotide sequence ID" value="XM_043301223.1"/>
</dbReference>
<dbReference type="AlphaFoldDB" id="A0A9P3ESG9"/>
<comment type="caution">
    <text evidence="2">The sequence shown here is derived from an EMBL/GenBank/DDBJ whole genome shotgun (WGS) entry which is preliminary data.</text>
</comment>
<accession>A0A9P3ESG9</accession>
<reference evidence="2 3" key="1">
    <citation type="submission" date="2018-10" db="EMBL/GenBank/DDBJ databases">
        <title>Pan-genome distribution and transcriptional activeness of fungal secondary metabolism genes in Aspergillus section Fumigati.</title>
        <authorList>
            <person name="Takahashi H."/>
            <person name="Umemura M."/>
            <person name="Ninomiya A."/>
            <person name="Kusuya Y."/>
            <person name="Urayama S."/>
            <person name="Shimizu M."/>
            <person name="Watanabe A."/>
            <person name="Kamei K."/>
            <person name="Yaguchi T."/>
            <person name="Hagiwara D."/>
        </authorList>
    </citation>
    <scope>NUCLEOTIDE SEQUENCE [LARGE SCALE GENOMIC DNA]</scope>
    <source>
        <strain evidence="2 3">IFM 55266</strain>
    </source>
</reference>
<evidence type="ECO:0000313" key="2">
    <source>
        <dbReference type="EMBL" id="GIJ86411.1"/>
    </source>
</evidence>
<dbReference type="OrthoDB" id="8062037at2759"/>
<sequence length="95" mass="10487">MVTQGSNSPIAVIAVTIGAFAVIVVAMIVIACQVRKNAARASASNSLKEKTKHQSDTEMLQKLESLCPTKSYDEWIERSQVEQDLSDRASTRFTW</sequence>
<organism evidence="2 3">
    <name type="scientific">Aspergillus pseudoviridinutans</name>
    <dbReference type="NCBI Taxonomy" id="1517512"/>
    <lineage>
        <taxon>Eukaryota</taxon>
        <taxon>Fungi</taxon>
        <taxon>Dikarya</taxon>
        <taxon>Ascomycota</taxon>
        <taxon>Pezizomycotina</taxon>
        <taxon>Eurotiomycetes</taxon>
        <taxon>Eurotiomycetidae</taxon>
        <taxon>Eurotiales</taxon>
        <taxon>Aspergillaceae</taxon>
        <taxon>Aspergillus</taxon>
        <taxon>Aspergillus subgen. Fumigati</taxon>
    </lineage>
</organism>
<dbReference type="EMBL" id="BHVY01000003">
    <property type="protein sequence ID" value="GIJ86411.1"/>
    <property type="molecule type" value="Genomic_DNA"/>
</dbReference>